<sequence>MEIFSSATNSFKNLLTESLFERICQILAKLSVKITDSFYPYNN</sequence>
<dbReference type="Proteomes" id="UP000054230">
    <property type="component" value="Unassembled WGS sequence"/>
</dbReference>
<dbReference type="Proteomes" id="UP000053058">
    <property type="component" value="Unassembled WGS sequence"/>
</dbReference>
<reference evidence="2" key="2">
    <citation type="journal article" date="2017" name="Genome Announc.">
        <title>Draft Genome Sequences of 24 Lactococcus lactis Strains.</title>
        <authorList>
            <person name="Backus L."/>
            <person name="Wels M."/>
            <person name="Boekhorst J."/>
            <person name="Dijkstra A.R."/>
            <person name="Beerthuyzen M."/>
            <person name="Kelly W.J."/>
            <person name="Siezen R.J."/>
            <person name="van Hijum S.A."/>
            <person name="Bachmann H."/>
        </authorList>
    </citation>
    <scope>NUCLEOTIDE SEQUENCE</scope>
    <source>
        <strain evidence="1">KF282</strain>
        <strain evidence="2">LMG8520</strain>
    </source>
</reference>
<evidence type="ECO:0000313" key="4">
    <source>
        <dbReference type="Proteomes" id="UP000054230"/>
    </source>
</evidence>
<gene>
    <name evidence="1" type="ORF">KF282_0636</name>
    <name evidence="2" type="ORF">LMG8520_1648</name>
</gene>
<name>A0A0V8BBR5_LACLL</name>
<protein>
    <submittedName>
        <fullName evidence="2">Uncharacterized protein</fullName>
    </submittedName>
</protein>
<evidence type="ECO:0000313" key="2">
    <source>
        <dbReference type="EMBL" id="KSU08366.1"/>
    </source>
</evidence>
<evidence type="ECO:0000313" key="3">
    <source>
        <dbReference type="Proteomes" id="UP000053058"/>
    </source>
</evidence>
<accession>A0A0V8BBR5</accession>
<dbReference type="AlphaFoldDB" id="A0A0V8BBR5"/>
<comment type="caution">
    <text evidence="2">The sequence shown here is derived from an EMBL/GenBank/DDBJ whole genome shotgun (WGS) entry which is preliminary data.</text>
</comment>
<proteinExistence type="predicted"/>
<organism evidence="2 4">
    <name type="scientific">Lactococcus lactis subsp. lactis</name>
    <name type="common">Streptococcus lactis</name>
    <dbReference type="NCBI Taxonomy" id="1360"/>
    <lineage>
        <taxon>Bacteria</taxon>
        <taxon>Bacillati</taxon>
        <taxon>Bacillota</taxon>
        <taxon>Bacilli</taxon>
        <taxon>Lactobacillales</taxon>
        <taxon>Streptococcaceae</taxon>
        <taxon>Lactococcus</taxon>
    </lineage>
</organism>
<dbReference type="PATRIC" id="fig|1360.101.peg.529"/>
<dbReference type="EMBL" id="LKLN01000009">
    <property type="protein sequence ID" value="KSU07840.1"/>
    <property type="molecule type" value="Genomic_DNA"/>
</dbReference>
<dbReference type="EMBL" id="LKLP01000083">
    <property type="protein sequence ID" value="KSU08366.1"/>
    <property type="molecule type" value="Genomic_DNA"/>
</dbReference>
<reference evidence="3 4" key="1">
    <citation type="submission" date="2015-10" db="EMBL/GenBank/DDBJ databases">
        <title>Draft Genome Sequences of 11 Lactococcus lactis subspecies cremoris strains.</title>
        <authorList>
            <person name="Wels M."/>
            <person name="Backus L."/>
            <person name="Boekhorst J."/>
            <person name="Dijkstra A."/>
            <person name="Beerthuizen M."/>
            <person name="Kelly W."/>
            <person name="Siezen R."/>
            <person name="Bachmann H."/>
            <person name="Van Hijum S."/>
        </authorList>
    </citation>
    <scope>NUCLEOTIDE SEQUENCE [LARGE SCALE GENOMIC DNA]</scope>
    <source>
        <strain evidence="3">KF282</strain>
        <strain evidence="4">LMG8520</strain>
    </source>
</reference>
<evidence type="ECO:0000313" key="1">
    <source>
        <dbReference type="EMBL" id="KSU07840.1"/>
    </source>
</evidence>